<keyword evidence="4" id="KW-1185">Reference proteome</keyword>
<evidence type="ECO:0000313" key="3">
    <source>
        <dbReference type="EMBL" id="KAK3399510.1"/>
    </source>
</evidence>
<gene>
    <name evidence="3" type="ORF">B0T20DRAFT_199824</name>
</gene>
<dbReference type="EMBL" id="JAUTDP010000005">
    <property type="protein sequence ID" value="KAK3399510.1"/>
    <property type="molecule type" value="Genomic_DNA"/>
</dbReference>
<reference evidence="3" key="1">
    <citation type="journal article" date="2023" name="Mol. Phylogenet. Evol.">
        <title>Genome-scale phylogeny and comparative genomics of the fungal order Sordariales.</title>
        <authorList>
            <person name="Hensen N."/>
            <person name="Bonometti L."/>
            <person name="Westerberg I."/>
            <person name="Brannstrom I.O."/>
            <person name="Guillou S."/>
            <person name="Cros-Aarteil S."/>
            <person name="Calhoun S."/>
            <person name="Haridas S."/>
            <person name="Kuo A."/>
            <person name="Mondo S."/>
            <person name="Pangilinan J."/>
            <person name="Riley R."/>
            <person name="LaButti K."/>
            <person name="Andreopoulos B."/>
            <person name="Lipzen A."/>
            <person name="Chen C."/>
            <person name="Yan M."/>
            <person name="Daum C."/>
            <person name="Ng V."/>
            <person name="Clum A."/>
            <person name="Steindorff A."/>
            <person name="Ohm R.A."/>
            <person name="Martin F."/>
            <person name="Silar P."/>
            <person name="Natvig D.O."/>
            <person name="Lalanne C."/>
            <person name="Gautier V."/>
            <person name="Ament-Velasquez S.L."/>
            <person name="Kruys A."/>
            <person name="Hutchinson M.I."/>
            <person name="Powell A.J."/>
            <person name="Barry K."/>
            <person name="Miller A.N."/>
            <person name="Grigoriev I.V."/>
            <person name="Debuchy R."/>
            <person name="Gladieux P."/>
            <person name="Hiltunen Thoren M."/>
            <person name="Johannesson H."/>
        </authorList>
    </citation>
    <scope>NUCLEOTIDE SEQUENCE</scope>
    <source>
        <strain evidence="3">FGSC 1904</strain>
    </source>
</reference>
<comment type="caution">
    <text evidence="3">The sequence shown here is derived from an EMBL/GenBank/DDBJ whole genome shotgun (WGS) entry which is preliminary data.</text>
</comment>
<keyword evidence="2" id="KW-1133">Transmembrane helix</keyword>
<evidence type="ECO:0000256" key="1">
    <source>
        <dbReference type="SAM" id="MobiDB-lite"/>
    </source>
</evidence>
<reference evidence="3" key="2">
    <citation type="submission" date="2023-07" db="EMBL/GenBank/DDBJ databases">
        <authorList>
            <consortium name="Lawrence Berkeley National Laboratory"/>
            <person name="Haridas S."/>
            <person name="Hensen N."/>
            <person name="Bonometti L."/>
            <person name="Westerberg I."/>
            <person name="Brannstrom I.O."/>
            <person name="Guillou S."/>
            <person name="Cros-Aarteil S."/>
            <person name="Calhoun S."/>
            <person name="Kuo A."/>
            <person name="Mondo S."/>
            <person name="Pangilinan J."/>
            <person name="Riley R."/>
            <person name="LaButti K."/>
            <person name="Andreopoulos B."/>
            <person name="Lipzen A."/>
            <person name="Chen C."/>
            <person name="Yanf M."/>
            <person name="Daum C."/>
            <person name="Ng V."/>
            <person name="Clum A."/>
            <person name="Steindorff A."/>
            <person name="Ohm R."/>
            <person name="Martin F."/>
            <person name="Silar P."/>
            <person name="Natvig D."/>
            <person name="Lalanne C."/>
            <person name="Gautier V."/>
            <person name="Ament-velasquez S.L."/>
            <person name="Kruys A."/>
            <person name="Hutchinson M.I."/>
            <person name="Powell A.J."/>
            <person name="Barry K."/>
            <person name="Miller A.N."/>
            <person name="Grigoriev I.V."/>
            <person name="Debuchy R."/>
            <person name="Gladieux P."/>
            <person name="Thoren M.H."/>
            <person name="Johannesson H."/>
        </authorList>
    </citation>
    <scope>NUCLEOTIDE SEQUENCE</scope>
    <source>
        <strain evidence="3">FGSC 1904</strain>
    </source>
</reference>
<dbReference type="AlphaFoldDB" id="A0AAE0PHB7"/>
<protein>
    <submittedName>
        <fullName evidence="3">Uncharacterized protein</fullName>
    </submittedName>
</protein>
<evidence type="ECO:0000256" key="2">
    <source>
        <dbReference type="SAM" id="Phobius"/>
    </source>
</evidence>
<evidence type="ECO:0000313" key="4">
    <source>
        <dbReference type="Proteomes" id="UP001281003"/>
    </source>
</evidence>
<keyword evidence="2" id="KW-0812">Transmembrane</keyword>
<feature type="transmembrane region" description="Helical" evidence="2">
    <location>
        <begin position="71"/>
        <end position="94"/>
    </location>
</feature>
<sequence length="264" mass="27634">MESAVLDTRATNLLPRLAEYLSRSLLKTIASLSTIKRDANQTPAFDLAPTAIAPRYHQLLPRDSSPLSSTALLGAILGSIGGVILFLICIFFYIRFRAWTGASMAASSRQRRWRRVYYYHNSSSSSSGSGSSITSTSSSTESTSTRTVPRDIEMGETWPAYGSGMAGVAGATAASQGGYGYGLGSGYGQANGYGQGDVYAQAGTYGHNQAHRGYGVGFEGGATAGKAPPGTAATGYGPGVAQAPRVPPVATTKWNPHVFRQGKT</sequence>
<accession>A0AAE0PHB7</accession>
<dbReference type="Proteomes" id="UP001281003">
    <property type="component" value="Unassembled WGS sequence"/>
</dbReference>
<name>A0AAE0PHB7_SORBR</name>
<keyword evidence="2" id="KW-0472">Membrane</keyword>
<feature type="compositionally biased region" description="Low complexity" evidence="1">
    <location>
        <begin position="122"/>
        <end position="145"/>
    </location>
</feature>
<feature type="region of interest" description="Disordered" evidence="1">
    <location>
        <begin position="121"/>
        <end position="149"/>
    </location>
</feature>
<proteinExistence type="predicted"/>
<organism evidence="3 4">
    <name type="scientific">Sordaria brevicollis</name>
    <dbReference type="NCBI Taxonomy" id="83679"/>
    <lineage>
        <taxon>Eukaryota</taxon>
        <taxon>Fungi</taxon>
        <taxon>Dikarya</taxon>
        <taxon>Ascomycota</taxon>
        <taxon>Pezizomycotina</taxon>
        <taxon>Sordariomycetes</taxon>
        <taxon>Sordariomycetidae</taxon>
        <taxon>Sordariales</taxon>
        <taxon>Sordariaceae</taxon>
        <taxon>Sordaria</taxon>
    </lineage>
</organism>